<dbReference type="Gene3D" id="3.40.50.150">
    <property type="entry name" value="Vaccinia Virus protein VP39"/>
    <property type="match status" value="1"/>
</dbReference>
<comment type="caution">
    <text evidence="3">The sequence shown here is derived from an EMBL/GenBank/DDBJ whole genome shotgun (WGS) entry which is preliminary data.</text>
</comment>
<keyword evidence="2" id="KW-0808">Transferase</keyword>
<name>A0AAP0K2W6_9MAGN</name>
<evidence type="ECO:0000256" key="1">
    <source>
        <dbReference type="ARBA" id="ARBA00005369"/>
    </source>
</evidence>
<keyword evidence="2" id="KW-0489">Methyltransferase</keyword>
<dbReference type="PANTHER" id="PTHR11579">
    <property type="entry name" value="PROTEIN-L-ISOASPARTATE O-METHYLTRANSFERASE"/>
    <property type="match status" value="1"/>
</dbReference>
<dbReference type="Proteomes" id="UP001417504">
    <property type="component" value="Unassembled WGS sequence"/>
</dbReference>
<comment type="similarity">
    <text evidence="1 2">Belongs to the methyltransferase superfamily. L-isoaspartyl/D-aspartyl protein methyltransferase family.</text>
</comment>
<sequence length="237" mass="25425">MNLSSGGGKEFDTYKELLTLYRSLLIIRSVKVFKVMETIDRSLFVTNATLAYVDSPMNIGHNATIPAPRTHAKCLELLKSNLRPGMRALDVGSGSGYLTACFAFMVGPNGRAVGVEHIPELAAFSTENIQKSPVAPLLERGSLSIDVGDGRLGWPECGPYDAIHVGAAAPEILQPLMDQLKPGGRLVIPVVRTVRGSSQQDLMVVEKCLNGSINKRCATSGVRYAPLTSCDAQLQGL</sequence>
<protein>
    <recommendedName>
        <fullName evidence="2">Protein-L-isoaspartate O-methyltransferase</fullName>
        <ecNumber evidence="2">2.1.1.77</ecNumber>
    </recommendedName>
</protein>
<dbReference type="SUPFAM" id="SSF53335">
    <property type="entry name" value="S-adenosyl-L-methionine-dependent methyltransferases"/>
    <property type="match status" value="1"/>
</dbReference>
<dbReference type="PANTHER" id="PTHR11579:SF28">
    <property type="entry name" value="PROTEIN-L-ISOASPARTATE O-METHYLTRANSFERASE 1"/>
    <property type="match status" value="1"/>
</dbReference>
<dbReference type="AlphaFoldDB" id="A0AAP0K2W6"/>
<dbReference type="EC" id="2.1.1.77" evidence="2"/>
<dbReference type="PROSITE" id="PS01279">
    <property type="entry name" value="PCMT"/>
    <property type="match status" value="1"/>
</dbReference>
<accession>A0AAP0K2W6</accession>
<evidence type="ECO:0000313" key="3">
    <source>
        <dbReference type="EMBL" id="KAK9144837.1"/>
    </source>
</evidence>
<dbReference type="InterPro" id="IPR000682">
    <property type="entry name" value="PCMT"/>
</dbReference>
<dbReference type="GO" id="GO:0032259">
    <property type="term" value="P:methylation"/>
    <property type="evidence" value="ECO:0007669"/>
    <property type="project" value="UniProtKB-KW"/>
</dbReference>
<proteinExistence type="inferred from homology"/>
<keyword evidence="4" id="KW-1185">Reference proteome</keyword>
<keyword evidence="2" id="KW-0949">S-adenosyl-L-methionine</keyword>
<organism evidence="3 4">
    <name type="scientific">Stephania japonica</name>
    <dbReference type="NCBI Taxonomy" id="461633"/>
    <lineage>
        <taxon>Eukaryota</taxon>
        <taxon>Viridiplantae</taxon>
        <taxon>Streptophyta</taxon>
        <taxon>Embryophyta</taxon>
        <taxon>Tracheophyta</taxon>
        <taxon>Spermatophyta</taxon>
        <taxon>Magnoliopsida</taxon>
        <taxon>Ranunculales</taxon>
        <taxon>Menispermaceae</taxon>
        <taxon>Menispermoideae</taxon>
        <taxon>Cissampelideae</taxon>
        <taxon>Stephania</taxon>
    </lineage>
</organism>
<dbReference type="NCBIfam" id="TIGR00080">
    <property type="entry name" value="pimt"/>
    <property type="match status" value="1"/>
</dbReference>
<dbReference type="CDD" id="cd02440">
    <property type="entry name" value="AdoMet_MTases"/>
    <property type="match status" value="1"/>
</dbReference>
<comment type="catalytic activity">
    <reaction evidence="2">
        <text>[protein]-L-isoaspartate + S-adenosyl-L-methionine = [protein]-L-isoaspartate alpha-methyl ester + S-adenosyl-L-homocysteine</text>
        <dbReference type="Rhea" id="RHEA:12705"/>
        <dbReference type="Rhea" id="RHEA-COMP:12143"/>
        <dbReference type="Rhea" id="RHEA-COMP:12144"/>
        <dbReference type="ChEBI" id="CHEBI:57856"/>
        <dbReference type="ChEBI" id="CHEBI:59789"/>
        <dbReference type="ChEBI" id="CHEBI:90596"/>
        <dbReference type="ChEBI" id="CHEBI:90598"/>
        <dbReference type="EC" id="2.1.1.77"/>
    </reaction>
</comment>
<gene>
    <name evidence="3" type="ORF">Sjap_004740</name>
</gene>
<dbReference type="GO" id="GO:0004719">
    <property type="term" value="F:protein-L-isoaspartate (D-aspartate) O-methyltransferase activity"/>
    <property type="evidence" value="ECO:0007669"/>
    <property type="project" value="UniProtKB-UniRule"/>
</dbReference>
<dbReference type="GO" id="GO:0005737">
    <property type="term" value="C:cytoplasm"/>
    <property type="evidence" value="ECO:0007669"/>
    <property type="project" value="TreeGrafter"/>
</dbReference>
<evidence type="ECO:0000313" key="4">
    <source>
        <dbReference type="Proteomes" id="UP001417504"/>
    </source>
</evidence>
<dbReference type="InterPro" id="IPR029063">
    <property type="entry name" value="SAM-dependent_MTases_sf"/>
</dbReference>
<dbReference type="EMBL" id="JBBNAE010000002">
    <property type="protein sequence ID" value="KAK9144837.1"/>
    <property type="molecule type" value="Genomic_DNA"/>
</dbReference>
<dbReference type="Pfam" id="PF01135">
    <property type="entry name" value="PCMT"/>
    <property type="match status" value="1"/>
</dbReference>
<reference evidence="3 4" key="1">
    <citation type="submission" date="2024-01" db="EMBL/GenBank/DDBJ databases">
        <title>Genome assemblies of Stephania.</title>
        <authorList>
            <person name="Yang L."/>
        </authorList>
    </citation>
    <scope>NUCLEOTIDE SEQUENCE [LARGE SCALE GENOMIC DNA]</scope>
    <source>
        <strain evidence="3">QJT</strain>
        <tissue evidence="3">Leaf</tissue>
    </source>
</reference>
<evidence type="ECO:0000256" key="2">
    <source>
        <dbReference type="RuleBase" id="RU003802"/>
    </source>
</evidence>